<sequence length="120" mass="13705">MECSYQKEKEELVQVFHDTIIEVPYVFQIHDASEERKLAGITSVSFSFLSLYFDNGLYVYFYSHSKVISLRLIWILINIQERYDGFMMVSAALPLAVALSPLQSSSLISLPLSIPSYVTI</sequence>
<protein>
    <submittedName>
        <fullName evidence="1">(rape) hypothetical protein</fullName>
    </submittedName>
</protein>
<dbReference type="Proteomes" id="UP001295469">
    <property type="component" value="Chromosome A08"/>
</dbReference>
<proteinExistence type="predicted"/>
<reference evidence="1" key="1">
    <citation type="submission" date="2021-01" db="EMBL/GenBank/DDBJ databases">
        <authorList>
            <consortium name="Genoscope - CEA"/>
            <person name="William W."/>
        </authorList>
    </citation>
    <scope>NUCLEOTIDE SEQUENCE</scope>
</reference>
<evidence type="ECO:0000313" key="1">
    <source>
        <dbReference type="EMBL" id="CAF2217236.1"/>
    </source>
</evidence>
<dbReference type="EMBL" id="HG994362">
    <property type="protein sequence ID" value="CAF2217236.1"/>
    <property type="molecule type" value="Genomic_DNA"/>
</dbReference>
<accession>A0A816ZP85</accession>
<name>A0A816ZP85_BRANA</name>
<dbReference type="AlphaFoldDB" id="A0A816ZP85"/>
<gene>
    <name evidence="1" type="ORF">DARMORV10_A08P03890.1</name>
</gene>
<organism evidence="1">
    <name type="scientific">Brassica napus</name>
    <name type="common">Rape</name>
    <dbReference type="NCBI Taxonomy" id="3708"/>
    <lineage>
        <taxon>Eukaryota</taxon>
        <taxon>Viridiplantae</taxon>
        <taxon>Streptophyta</taxon>
        <taxon>Embryophyta</taxon>
        <taxon>Tracheophyta</taxon>
        <taxon>Spermatophyta</taxon>
        <taxon>Magnoliopsida</taxon>
        <taxon>eudicotyledons</taxon>
        <taxon>Gunneridae</taxon>
        <taxon>Pentapetalae</taxon>
        <taxon>rosids</taxon>
        <taxon>malvids</taxon>
        <taxon>Brassicales</taxon>
        <taxon>Brassicaceae</taxon>
        <taxon>Brassiceae</taxon>
        <taxon>Brassica</taxon>
    </lineage>
</organism>